<dbReference type="SUPFAM" id="SSF52540">
    <property type="entry name" value="P-loop containing nucleoside triphosphate hydrolases"/>
    <property type="match status" value="1"/>
</dbReference>
<dbReference type="EMBL" id="JAPDDT010000008">
    <property type="protein sequence ID" value="MCW1924558.1"/>
    <property type="molecule type" value="Genomic_DNA"/>
</dbReference>
<reference evidence="17 18" key="1">
    <citation type="submission" date="2022-10" db="EMBL/GenBank/DDBJ databases">
        <title>Luteolibacter arcticus strain CCTCC AB 2014275, whole genome shotgun sequencing project.</title>
        <authorList>
            <person name="Zhao G."/>
            <person name="Shen L."/>
        </authorList>
    </citation>
    <scope>NUCLEOTIDE SEQUENCE [LARGE SCALE GENOMIC DNA]</scope>
    <source>
        <strain evidence="17 18">CCTCC AB 2014275</strain>
    </source>
</reference>
<dbReference type="Pfam" id="PF13361">
    <property type="entry name" value="UvrD_C"/>
    <property type="match status" value="1"/>
</dbReference>
<dbReference type="InterPro" id="IPR014017">
    <property type="entry name" value="DNA_helicase_UvrD-like_C"/>
</dbReference>
<keyword evidence="18" id="KW-1185">Reference proteome</keyword>
<organism evidence="17 18">
    <name type="scientific">Luteolibacter arcticus</name>
    <dbReference type="NCBI Taxonomy" id="1581411"/>
    <lineage>
        <taxon>Bacteria</taxon>
        <taxon>Pseudomonadati</taxon>
        <taxon>Verrucomicrobiota</taxon>
        <taxon>Verrucomicrobiia</taxon>
        <taxon>Verrucomicrobiales</taxon>
        <taxon>Verrucomicrobiaceae</taxon>
        <taxon>Luteolibacter</taxon>
    </lineage>
</organism>
<evidence type="ECO:0000256" key="6">
    <source>
        <dbReference type="ARBA" id="ARBA00022839"/>
    </source>
</evidence>
<keyword evidence="2 15" id="KW-0547">Nucleotide-binding</keyword>
<comment type="catalytic activity">
    <reaction evidence="14">
        <text>ATP + H2O = ADP + phosphate + H(+)</text>
        <dbReference type="Rhea" id="RHEA:13065"/>
        <dbReference type="ChEBI" id="CHEBI:15377"/>
        <dbReference type="ChEBI" id="CHEBI:15378"/>
        <dbReference type="ChEBI" id="CHEBI:30616"/>
        <dbReference type="ChEBI" id="CHEBI:43474"/>
        <dbReference type="ChEBI" id="CHEBI:456216"/>
        <dbReference type="EC" id="5.6.2.4"/>
    </reaction>
</comment>
<evidence type="ECO:0000259" key="16">
    <source>
        <dbReference type="PROSITE" id="PS51198"/>
    </source>
</evidence>
<keyword evidence="5 15" id="KW-0347">Helicase</keyword>
<keyword evidence="7 15" id="KW-0067">ATP-binding</keyword>
<evidence type="ECO:0000256" key="15">
    <source>
        <dbReference type="PROSITE-ProRule" id="PRU00560"/>
    </source>
</evidence>
<keyword evidence="4 15" id="KW-0378">Hydrolase</keyword>
<dbReference type="PANTHER" id="PTHR11070">
    <property type="entry name" value="UVRD / RECB / PCRA DNA HELICASE FAMILY MEMBER"/>
    <property type="match status" value="1"/>
</dbReference>
<dbReference type="Pfam" id="PF12705">
    <property type="entry name" value="PDDEXK_1"/>
    <property type="match status" value="1"/>
</dbReference>
<proteinExistence type="predicted"/>
<dbReference type="PROSITE" id="PS51198">
    <property type="entry name" value="UVRD_HELICASE_ATP_BIND"/>
    <property type="match status" value="1"/>
</dbReference>
<evidence type="ECO:0000256" key="1">
    <source>
        <dbReference type="ARBA" id="ARBA00022722"/>
    </source>
</evidence>
<dbReference type="InterPro" id="IPR011604">
    <property type="entry name" value="PDDEXK-like_dom_sf"/>
</dbReference>
<accession>A0ABT3GM26</accession>
<comment type="caution">
    <text evidence="17">The sequence shown here is derived from an EMBL/GenBank/DDBJ whole genome shotgun (WGS) entry which is preliminary data.</text>
</comment>
<evidence type="ECO:0000256" key="2">
    <source>
        <dbReference type="ARBA" id="ARBA00022741"/>
    </source>
</evidence>
<evidence type="ECO:0000256" key="3">
    <source>
        <dbReference type="ARBA" id="ARBA00022763"/>
    </source>
</evidence>
<evidence type="ECO:0000256" key="13">
    <source>
        <dbReference type="ARBA" id="ARBA00034923"/>
    </source>
</evidence>
<comment type="catalytic activity">
    <reaction evidence="11">
        <text>Couples ATP hydrolysis with the unwinding of duplex DNA by translocating in the 3'-5' direction.</text>
        <dbReference type="EC" id="5.6.2.4"/>
    </reaction>
</comment>
<keyword evidence="9" id="KW-0234">DNA repair</keyword>
<feature type="domain" description="UvrD-like helicase ATP-binding" evidence="16">
    <location>
        <begin position="1"/>
        <end position="450"/>
    </location>
</feature>
<evidence type="ECO:0000256" key="7">
    <source>
        <dbReference type="ARBA" id="ARBA00022840"/>
    </source>
</evidence>
<evidence type="ECO:0000256" key="9">
    <source>
        <dbReference type="ARBA" id="ARBA00023204"/>
    </source>
</evidence>
<keyword evidence="6" id="KW-0269">Exonuclease</keyword>
<evidence type="ECO:0000256" key="8">
    <source>
        <dbReference type="ARBA" id="ARBA00023125"/>
    </source>
</evidence>
<keyword evidence="10" id="KW-0413">Isomerase</keyword>
<dbReference type="InterPro" id="IPR038726">
    <property type="entry name" value="PDDEXK_AddAB-type"/>
</dbReference>
<dbReference type="InterPro" id="IPR027417">
    <property type="entry name" value="P-loop_NTPase"/>
</dbReference>
<evidence type="ECO:0000256" key="5">
    <source>
        <dbReference type="ARBA" id="ARBA00022806"/>
    </source>
</evidence>
<name>A0ABT3GM26_9BACT</name>
<sequence length="1001" mass="110216">MPPILSKNLMILASAGSGKTFQLGNRVIGLVGSRGVDPARIVALTFTRKAAGEFADSVLSKLAECAMDPEQERKLGQQIGEAFAAGPTLARIVRALPTFQLGTMDGFFARVVRGFQYELGLTGGTFELIEGPKLEAAMSDMLGEVLGAALEREGAEDFLSAFRRATMGKEGTCVLKDIEKFLGNWHGLWKSGIPLDGWGGAGLFELLPGVEAWEQQKHELARKLDAACRDITWTDKRQPEKMQQVAASLIEHTVGSGRVASDFFKTCAEALVVGTSPLRLRHYKEFDLGGCAEQVLREAIMLLAGCELAAAVARTRAVAELVASLDGECERRLRRKGLLGFDDVKVLMGRWTLDEESRLRREAVDFRLDAHYDHWLLDEFQDTSRAEWDGLMPLLDEAATRDDGTLFVVGDRKQAIYGWRGGDVTLFDEVEHRYGGGLATRTMPESWRSCPAVLDLVNAVCGDLATIRDLFGEEMERRWPWEDHVSAKPQLTGEARVEVVAKDDREARLVELLREIGIGRKNLTCGVLVRTNAQVRATAALLREHGFDVIEEGRRQPVVDNAPGVTLSHLIRWLADPNDAFARQVIAMSPLEAILKERYGEYWQAAWEGLLKTARLHGFAAMIEQLIEPLWPELSEFSRRRAGDVIGALAVFDASGAATPREAVRWIADLEIPQAPGAAAVQVLTIHKSKGLGFDVVVLPEIEDTQVPNHGDFNVARGLHGACPWLLEPPASWVRSLVPALSAAEEVWADDQRYQAMCVLYVALTRAKRGLYVLLPEVPKSRKDPGEWKSSSNWVARSAGDSFQSGDASWWCDVPDRESAEKLAIPQLGVAKARRARITPSGAKADKFATPSPAGMIFGREVHAAFEAIGWLDETTPKFLPGDAGALVRDLLARPEIVALFERGGRNVELFREQPVEAILDGKWLSGVIDRLHVIRDSGGKVATLELIDFKTDAIQEPRQLTERYSGQMTAYREVLSKAFGDVPVRCVLLSTKLLACVDVP</sequence>
<evidence type="ECO:0000256" key="11">
    <source>
        <dbReference type="ARBA" id="ARBA00034617"/>
    </source>
</evidence>
<evidence type="ECO:0000256" key="12">
    <source>
        <dbReference type="ARBA" id="ARBA00034808"/>
    </source>
</evidence>
<feature type="binding site" evidence="15">
    <location>
        <begin position="13"/>
        <end position="20"/>
    </location>
    <ligand>
        <name>ATP</name>
        <dbReference type="ChEBI" id="CHEBI:30616"/>
    </ligand>
</feature>
<dbReference type="EC" id="5.6.2.4" evidence="12"/>
<dbReference type="Pfam" id="PF00580">
    <property type="entry name" value="UvrD-helicase"/>
    <property type="match status" value="1"/>
</dbReference>
<dbReference type="Gene3D" id="3.90.320.10">
    <property type="match status" value="1"/>
</dbReference>
<dbReference type="PANTHER" id="PTHR11070:SF2">
    <property type="entry name" value="ATP-DEPENDENT DNA HELICASE SRS2"/>
    <property type="match status" value="1"/>
</dbReference>
<evidence type="ECO:0000313" key="18">
    <source>
        <dbReference type="Proteomes" id="UP001320876"/>
    </source>
</evidence>
<dbReference type="Gene3D" id="3.40.50.300">
    <property type="entry name" value="P-loop containing nucleotide triphosphate hydrolases"/>
    <property type="match status" value="3"/>
</dbReference>
<keyword evidence="1" id="KW-0540">Nuclease</keyword>
<evidence type="ECO:0000256" key="14">
    <source>
        <dbReference type="ARBA" id="ARBA00048988"/>
    </source>
</evidence>
<keyword evidence="8" id="KW-0238">DNA-binding</keyword>
<dbReference type="Proteomes" id="UP001320876">
    <property type="component" value="Unassembled WGS sequence"/>
</dbReference>
<evidence type="ECO:0000256" key="10">
    <source>
        <dbReference type="ARBA" id="ARBA00023235"/>
    </source>
</evidence>
<dbReference type="InterPro" id="IPR000212">
    <property type="entry name" value="DNA_helicase_UvrD/REP"/>
</dbReference>
<evidence type="ECO:0000313" key="17">
    <source>
        <dbReference type="EMBL" id="MCW1924558.1"/>
    </source>
</evidence>
<dbReference type="InterPro" id="IPR014016">
    <property type="entry name" value="UvrD-like_ATP-bd"/>
</dbReference>
<gene>
    <name evidence="17" type="ORF">OKA05_18475</name>
</gene>
<protein>
    <recommendedName>
        <fullName evidence="12">DNA 3'-5' helicase</fullName>
        <ecNumber evidence="12">5.6.2.4</ecNumber>
    </recommendedName>
    <alternativeName>
        <fullName evidence="13">DNA 3'-5' helicase II</fullName>
    </alternativeName>
</protein>
<dbReference type="RefSeq" id="WP_264488665.1">
    <property type="nucleotide sequence ID" value="NZ_JAPDDT010000008.1"/>
</dbReference>
<keyword evidence="3" id="KW-0227">DNA damage</keyword>
<evidence type="ECO:0000256" key="4">
    <source>
        <dbReference type="ARBA" id="ARBA00022801"/>
    </source>
</evidence>